<sequence length="744" mass="82187">MTTHVERAGERARALLARCERSVRRMDCARAFLACVTVLALARALARTPSTTIANVPAAIGMTVIGAVIARVLEHATARERELGRRSGWRGSKKERSTGGSTWTHGPDVEIVVRCFPEVWSAWVELREKIIADYVTSLWYESLTDDADVPNALRAILDEAFARLSNRAREMDLVSLVLREIPDVFSQSLEAYRSARAEIGEEEFRKLCPEDAEDILACVLKKQGELHPAVSGEIETASAFRVLTAVMADILVKKEFASPLTVPLVRELLVVSLLRPLFGFAKPHWANRGILFVTGTVVDYKEDALEKGGDNDMCVSESGENERRVETNALAQHSRSASDNSSDTMPSGLYSDFKLSARVTGAEIVGSGSSSYAVYLVTVTTNENEMWVVPRRFRNFETLHRRLREVDKVAVNALEFPSKSWIKLSLSGAFIESRWKALDAYLRAVLVNEKLAASAEVFSFMDARPGIYDPDKPSVIAPELVKTMSDAMEGMASMVTSYTVGESTDGVNEIATDEDKSNLLAKKPPLHRRISSMYEETASTATKKSVQQMTKTSSESESGSDTNEGSEDIDEFVADIESCLQGPVLDLFECVFVLRSKPMMRRALVSLVRQSVAFIFSIERSISKRFQEFRSARSMARTIAWIRRVVWPEIPYPADTPERLACEADTARQTLLGVFSNQNVKTIMGARASARAANDVFSLLQSPVCCRHVGFVALETVVCALFPEILAKCETRAPETADAAAVES</sequence>
<dbReference type="FunCoup" id="A0A090N4W3">
    <property type="interactions" value="1369"/>
</dbReference>
<dbReference type="GO" id="GO:0035091">
    <property type="term" value="F:phosphatidylinositol binding"/>
    <property type="evidence" value="ECO:0007669"/>
    <property type="project" value="InterPro"/>
</dbReference>
<dbReference type="InterPro" id="IPR013937">
    <property type="entry name" value="Sorting_nexin_C"/>
</dbReference>
<dbReference type="AlphaFoldDB" id="A0A090N4W3"/>
<dbReference type="Proteomes" id="UP000009170">
    <property type="component" value="Unassembled WGS sequence"/>
</dbReference>
<proteinExistence type="predicted"/>
<dbReference type="InParanoid" id="A0A090N4W3"/>
<feature type="region of interest" description="Disordered" evidence="3">
    <location>
        <begin position="309"/>
        <end position="345"/>
    </location>
</feature>
<dbReference type="SMART" id="SM00312">
    <property type="entry name" value="PX"/>
    <property type="match status" value="1"/>
</dbReference>
<dbReference type="Pfam" id="PF02194">
    <property type="entry name" value="PXA"/>
    <property type="match status" value="1"/>
</dbReference>
<feature type="domain" description="PX" evidence="4">
    <location>
        <begin position="353"/>
        <end position="468"/>
    </location>
</feature>
<dbReference type="PROSITE" id="PS51207">
    <property type="entry name" value="PXA"/>
    <property type="match status" value="1"/>
</dbReference>
<dbReference type="PANTHER" id="PTHR22999">
    <property type="entry name" value="PX SERINE/THREONINE KINASE PXK"/>
    <property type="match status" value="1"/>
</dbReference>
<dbReference type="InterPro" id="IPR051837">
    <property type="entry name" value="SortingNexin/PXDomain-PKLike"/>
</dbReference>
<evidence type="ECO:0000313" key="6">
    <source>
        <dbReference type="EMBL" id="CEG01506.1"/>
    </source>
</evidence>
<evidence type="ECO:0000259" key="5">
    <source>
        <dbReference type="PROSITE" id="PS51207"/>
    </source>
</evidence>
<dbReference type="Pfam" id="PF08628">
    <property type="entry name" value="Nexin_C"/>
    <property type="match status" value="1"/>
</dbReference>
<gene>
    <name evidence="6" type="ORF">OT_ostta08g02560</name>
</gene>
<organism evidence="6 7">
    <name type="scientific">Ostreococcus tauri</name>
    <name type="common">Marine green alga</name>
    <dbReference type="NCBI Taxonomy" id="70448"/>
    <lineage>
        <taxon>Eukaryota</taxon>
        <taxon>Viridiplantae</taxon>
        <taxon>Chlorophyta</taxon>
        <taxon>Mamiellophyceae</taxon>
        <taxon>Mamiellales</taxon>
        <taxon>Bathycoccaceae</taxon>
        <taxon>Ostreococcus</taxon>
    </lineage>
</organism>
<comment type="subcellular location">
    <subcellularLocation>
        <location evidence="1">Cytoplasm</location>
    </subcellularLocation>
</comment>
<dbReference type="RefSeq" id="XP_022841000.1">
    <property type="nucleotide sequence ID" value="XM_022983597.1"/>
</dbReference>
<feature type="domain" description="PXA" evidence="5">
    <location>
        <begin position="116"/>
        <end position="298"/>
    </location>
</feature>
<feature type="compositionally biased region" description="Polar residues" evidence="3">
    <location>
        <begin position="329"/>
        <end position="345"/>
    </location>
</feature>
<dbReference type="KEGG" id="ota:OT_ostta08g02560"/>
<dbReference type="Pfam" id="PF00787">
    <property type="entry name" value="PX"/>
    <property type="match status" value="1"/>
</dbReference>
<dbReference type="Gene3D" id="3.30.1520.10">
    <property type="entry name" value="Phox-like domain"/>
    <property type="match status" value="1"/>
</dbReference>
<feature type="region of interest" description="Disordered" evidence="3">
    <location>
        <begin position="534"/>
        <end position="566"/>
    </location>
</feature>
<evidence type="ECO:0000256" key="1">
    <source>
        <dbReference type="ARBA" id="ARBA00004496"/>
    </source>
</evidence>
<dbReference type="PANTHER" id="PTHR22999:SF23">
    <property type="entry name" value="SORTING NEXIN-16"/>
    <property type="match status" value="1"/>
</dbReference>
<feature type="compositionally biased region" description="Polar residues" evidence="3">
    <location>
        <begin position="537"/>
        <end position="563"/>
    </location>
</feature>
<dbReference type="GO" id="GO:0005768">
    <property type="term" value="C:endosome"/>
    <property type="evidence" value="ECO:0007669"/>
    <property type="project" value="UniProtKB-ARBA"/>
</dbReference>
<keyword evidence="2" id="KW-0963">Cytoplasm</keyword>
<evidence type="ECO:0000259" key="4">
    <source>
        <dbReference type="PROSITE" id="PS50195"/>
    </source>
</evidence>
<dbReference type="InterPro" id="IPR001683">
    <property type="entry name" value="PX_dom"/>
</dbReference>
<accession>A0A090N4W3</accession>
<dbReference type="SMART" id="SM00313">
    <property type="entry name" value="PXA"/>
    <property type="match status" value="1"/>
</dbReference>
<keyword evidence="7" id="KW-1185">Reference proteome</keyword>
<reference evidence="7" key="1">
    <citation type="journal article" date="2006" name="Proc. Natl. Acad. Sci. U.S.A.">
        <title>Genome analysis of the smallest free-living eukaryote Ostreococcus tauri unveils many unique features.</title>
        <authorList>
            <person name="Derelle E."/>
            <person name="Ferraz C."/>
            <person name="Rombauts S."/>
            <person name="Rouze P."/>
            <person name="Worden A.Z."/>
            <person name="Robbens S."/>
            <person name="Partensky F."/>
            <person name="Degroeve S."/>
            <person name="Echeynie S."/>
            <person name="Cooke R."/>
            <person name="Saeys Y."/>
            <person name="Wuyts J."/>
            <person name="Jabbari K."/>
            <person name="Bowler C."/>
            <person name="Panaud O."/>
            <person name="Piegu B."/>
            <person name="Ball S.G."/>
            <person name="Ral J.-P."/>
            <person name="Bouget F.-Y."/>
            <person name="Piganeau G."/>
            <person name="De Baets B."/>
            <person name="Picard A."/>
            <person name="Delseny M."/>
            <person name="Demaille J."/>
            <person name="Van de Peer Y."/>
            <person name="Moreau H."/>
        </authorList>
    </citation>
    <scope>NUCLEOTIDE SEQUENCE [LARGE SCALE GENOMIC DNA]</scope>
    <source>
        <strain evidence="7">OTTH 0595 / CCAP 157/2 / RCC745</strain>
    </source>
</reference>
<dbReference type="InterPro" id="IPR003114">
    <property type="entry name" value="Phox_assoc"/>
</dbReference>
<comment type="caution">
    <text evidence="6">The sequence shown here is derived from an EMBL/GenBank/DDBJ whole genome shotgun (WGS) entry which is preliminary data.</text>
</comment>
<reference evidence="6 7" key="2">
    <citation type="journal article" date="2014" name="BMC Genomics">
        <title>An improved genome of the model marine alga Ostreococcus tauri unfolds by assessing Illumina de novo assemblies.</title>
        <authorList>
            <person name="Blanc-Mathieu R."/>
            <person name="Verhelst B."/>
            <person name="Derelle E."/>
            <person name="Rombauts S."/>
            <person name="Bouget F.Y."/>
            <person name="Carre I."/>
            <person name="Chateau A."/>
            <person name="Eyre-Walker A."/>
            <person name="Grimsley N."/>
            <person name="Moreau H."/>
            <person name="Piegu B."/>
            <person name="Rivals E."/>
            <person name="Schackwitz W."/>
            <person name="Van de Peer Y."/>
            <person name="Piganeau G."/>
        </authorList>
    </citation>
    <scope>NUCLEOTIDE SEQUENCE [LARGE SCALE GENOMIC DNA]</scope>
    <source>
        <strain evidence="7">OTTH 0595 / CCAP 157/2 / RCC745</strain>
    </source>
</reference>
<dbReference type="SUPFAM" id="SSF64268">
    <property type="entry name" value="PX domain"/>
    <property type="match status" value="1"/>
</dbReference>
<evidence type="ECO:0000313" key="7">
    <source>
        <dbReference type="Proteomes" id="UP000009170"/>
    </source>
</evidence>
<dbReference type="InterPro" id="IPR036871">
    <property type="entry name" value="PX_dom_sf"/>
</dbReference>
<evidence type="ECO:0000256" key="3">
    <source>
        <dbReference type="SAM" id="MobiDB-lite"/>
    </source>
</evidence>
<dbReference type="OrthoDB" id="120967at2759"/>
<dbReference type="EMBL" id="CAID01000008">
    <property type="protein sequence ID" value="CEG01506.1"/>
    <property type="molecule type" value="Genomic_DNA"/>
</dbReference>
<protein>
    <submittedName>
        <fullName evidence="6">PX-associated, sorting nexin 13</fullName>
    </submittedName>
</protein>
<evidence type="ECO:0000256" key="2">
    <source>
        <dbReference type="ARBA" id="ARBA00022490"/>
    </source>
</evidence>
<dbReference type="GeneID" id="34946062"/>
<dbReference type="STRING" id="70448.A0A090N4W3"/>
<dbReference type="PROSITE" id="PS50195">
    <property type="entry name" value="PX"/>
    <property type="match status" value="1"/>
</dbReference>
<name>A0A090N4W3_OSTTA</name>